<dbReference type="Pfam" id="PF23189">
    <property type="entry name" value="UPF0261_C"/>
    <property type="match status" value="1"/>
</dbReference>
<feature type="compositionally biased region" description="Basic and acidic residues" evidence="1">
    <location>
        <begin position="174"/>
        <end position="185"/>
    </location>
</feature>
<sequence>MYMFFDEESQDFDPDAGDFYDGPPIFDEEPPVTDKHLCKDMDMKIPFVLSIGALDVVNFGPEDTILLQFQDGKFFEHTNQMGVSGLDSPGKAFYDPAATGALVVDLQRLIELYEYREVKVFPEHVNVMQFDVLDGSVELVGRYSTFVHDSGMAIPTLGTTLVSARLEPYLGEKADGDEIHSDSKANHPQPGEDDGDEIALAFLEKYERRRRHT</sequence>
<evidence type="ECO:0000313" key="4">
    <source>
        <dbReference type="Proteomes" id="UP000325081"/>
    </source>
</evidence>
<protein>
    <submittedName>
        <fullName evidence="3">L-ribulose-5-phosphate 4-epimerase UlaF</fullName>
    </submittedName>
</protein>
<evidence type="ECO:0000256" key="1">
    <source>
        <dbReference type="SAM" id="MobiDB-lite"/>
    </source>
</evidence>
<dbReference type="InterPro" id="IPR051353">
    <property type="entry name" value="Tobamovirus_resist_UPF0261"/>
</dbReference>
<keyword evidence="4" id="KW-1185">Reference proteome</keyword>
<proteinExistence type="predicted"/>
<organism evidence="3 4">
    <name type="scientific">Striga asiatica</name>
    <name type="common">Asiatic witchweed</name>
    <name type="synonym">Buchnera asiatica</name>
    <dbReference type="NCBI Taxonomy" id="4170"/>
    <lineage>
        <taxon>Eukaryota</taxon>
        <taxon>Viridiplantae</taxon>
        <taxon>Streptophyta</taxon>
        <taxon>Embryophyta</taxon>
        <taxon>Tracheophyta</taxon>
        <taxon>Spermatophyta</taxon>
        <taxon>Magnoliopsida</taxon>
        <taxon>eudicotyledons</taxon>
        <taxon>Gunneridae</taxon>
        <taxon>Pentapetalae</taxon>
        <taxon>asterids</taxon>
        <taxon>lamiids</taxon>
        <taxon>Lamiales</taxon>
        <taxon>Orobanchaceae</taxon>
        <taxon>Buchnereae</taxon>
        <taxon>Striga</taxon>
    </lineage>
</organism>
<name>A0A5A7QRC7_STRAF</name>
<evidence type="ECO:0000313" key="3">
    <source>
        <dbReference type="EMBL" id="GER47913.1"/>
    </source>
</evidence>
<dbReference type="EMBL" id="BKCP01008070">
    <property type="protein sequence ID" value="GER47913.1"/>
    <property type="molecule type" value="Genomic_DNA"/>
</dbReference>
<dbReference type="Proteomes" id="UP000325081">
    <property type="component" value="Unassembled WGS sequence"/>
</dbReference>
<dbReference type="AlphaFoldDB" id="A0A5A7QRC7"/>
<dbReference type="PANTHER" id="PTHR31862:SF1">
    <property type="entry name" value="UPF0261 DOMAIN PROTEIN (AFU_ORTHOLOGUE AFUA_1G10120)"/>
    <property type="match status" value="1"/>
</dbReference>
<dbReference type="PANTHER" id="PTHR31862">
    <property type="entry name" value="UPF0261 DOMAIN PROTEIN (AFU_ORTHOLOGUE AFUA_1G10120)"/>
    <property type="match status" value="1"/>
</dbReference>
<accession>A0A5A7QRC7</accession>
<dbReference type="Gene3D" id="3.40.50.12030">
    <property type="entry name" value="Uncharacterised protein family UPF0261, NC domain"/>
    <property type="match status" value="1"/>
</dbReference>
<dbReference type="InterPro" id="IPR056778">
    <property type="entry name" value="UPF0261_C"/>
</dbReference>
<gene>
    <name evidence="3" type="ORF">STAS_25049</name>
</gene>
<comment type="caution">
    <text evidence="3">The sequence shown here is derived from an EMBL/GenBank/DDBJ whole genome shotgun (WGS) entry which is preliminary data.</text>
</comment>
<evidence type="ECO:0000259" key="2">
    <source>
        <dbReference type="Pfam" id="PF23189"/>
    </source>
</evidence>
<feature type="domain" description="UPF0261" evidence="2">
    <location>
        <begin position="41"/>
        <end position="80"/>
    </location>
</feature>
<dbReference type="OrthoDB" id="1726557at2759"/>
<reference evidence="4" key="1">
    <citation type="journal article" date="2019" name="Curr. Biol.">
        <title>Genome Sequence of Striga asiatica Provides Insight into the Evolution of Plant Parasitism.</title>
        <authorList>
            <person name="Yoshida S."/>
            <person name="Kim S."/>
            <person name="Wafula E.K."/>
            <person name="Tanskanen J."/>
            <person name="Kim Y.M."/>
            <person name="Honaas L."/>
            <person name="Yang Z."/>
            <person name="Spallek T."/>
            <person name="Conn C.E."/>
            <person name="Ichihashi Y."/>
            <person name="Cheong K."/>
            <person name="Cui S."/>
            <person name="Der J.P."/>
            <person name="Gundlach H."/>
            <person name="Jiao Y."/>
            <person name="Hori C."/>
            <person name="Ishida J.K."/>
            <person name="Kasahara H."/>
            <person name="Kiba T."/>
            <person name="Kim M.S."/>
            <person name="Koo N."/>
            <person name="Laohavisit A."/>
            <person name="Lee Y.H."/>
            <person name="Lumba S."/>
            <person name="McCourt P."/>
            <person name="Mortimer J.C."/>
            <person name="Mutuku J.M."/>
            <person name="Nomura T."/>
            <person name="Sasaki-Sekimoto Y."/>
            <person name="Seto Y."/>
            <person name="Wang Y."/>
            <person name="Wakatake T."/>
            <person name="Sakakibara H."/>
            <person name="Demura T."/>
            <person name="Yamaguchi S."/>
            <person name="Yoneyama K."/>
            <person name="Manabe R.I."/>
            <person name="Nelson D.C."/>
            <person name="Schulman A.H."/>
            <person name="Timko M.P."/>
            <person name="dePamphilis C.W."/>
            <person name="Choi D."/>
            <person name="Shirasu K."/>
        </authorList>
    </citation>
    <scope>NUCLEOTIDE SEQUENCE [LARGE SCALE GENOMIC DNA]</scope>
    <source>
        <strain evidence="4">cv. UVA1</strain>
    </source>
</reference>
<feature type="region of interest" description="Disordered" evidence="1">
    <location>
        <begin position="174"/>
        <end position="198"/>
    </location>
</feature>